<evidence type="ECO:0000256" key="2">
    <source>
        <dbReference type="ARBA" id="ARBA00022801"/>
    </source>
</evidence>
<dbReference type="InterPro" id="IPR017853">
    <property type="entry name" value="GH"/>
</dbReference>
<keyword evidence="7" id="KW-1185">Reference proteome</keyword>
<dbReference type="EMBL" id="CP093326">
    <property type="protein sequence ID" value="UNK46757.1"/>
    <property type="molecule type" value="Genomic_DNA"/>
</dbReference>
<dbReference type="PANTHER" id="PTHR10353:SF36">
    <property type="entry name" value="LP05116P"/>
    <property type="match status" value="1"/>
</dbReference>
<keyword evidence="3" id="KW-0326">Glycosidase</keyword>
<evidence type="ECO:0000256" key="3">
    <source>
        <dbReference type="ARBA" id="ARBA00023295"/>
    </source>
</evidence>
<dbReference type="Pfam" id="PF00232">
    <property type="entry name" value="Glyco_hydro_1"/>
    <property type="match status" value="1"/>
</dbReference>
<gene>
    <name evidence="6" type="ORF">MNQ99_05225</name>
</gene>
<comment type="similarity">
    <text evidence="1 4">Belongs to the glycosyl hydrolase 1 family.</text>
</comment>
<organism evidence="6 7">
    <name type="scientific">Arthrobacter sulfonylureivorans</name>
    <dbReference type="NCBI Taxonomy" id="2486855"/>
    <lineage>
        <taxon>Bacteria</taxon>
        <taxon>Bacillati</taxon>
        <taxon>Actinomycetota</taxon>
        <taxon>Actinomycetes</taxon>
        <taxon>Micrococcales</taxon>
        <taxon>Micrococcaceae</taxon>
        <taxon>Arthrobacter</taxon>
    </lineage>
</organism>
<dbReference type="Gene3D" id="3.20.20.80">
    <property type="entry name" value="Glycosidases"/>
    <property type="match status" value="1"/>
</dbReference>
<evidence type="ECO:0000313" key="6">
    <source>
        <dbReference type="EMBL" id="UNK46757.1"/>
    </source>
</evidence>
<feature type="region of interest" description="Disordered" evidence="5">
    <location>
        <begin position="487"/>
        <end position="511"/>
    </location>
</feature>
<dbReference type="RefSeq" id="WP_241914684.1">
    <property type="nucleotide sequence ID" value="NZ_CP093326.1"/>
</dbReference>
<evidence type="ECO:0000256" key="1">
    <source>
        <dbReference type="ARBA" id="ARBA00010838"/>
    </source>
</evidence>
<reference evidence="6 7" key="1">
    <citation type="submission" date="2022-03" db="EMBL/GenBank/DDBJ databases">
        <title>Isotopic signatures of nitrous oxide derived from detoxification processes.</title>
        <authorList>
            <person name="Behrendt U."/>
            <person name="Buchen C."/>
            <person name="Well R."/>
            <person name="Ulrich A."/>
            <person name="Rohe L."/>
            <person name="Kolb S."/>
            <person name="Schloter M."/>
            <person name="Horn M.A."/>
            <person name="Augustin J."/>
        </authorList>
    </citation>
    <scope>NUCLEOTIDE SEQUENCE [LARGE SCALE GENOMIC DNA]</scope>
    <source>
        <strain evidence="6 7">S4-C24</strain>
    </source>
</reference>
<keyword evidence="2" id="KW-0378">Hydrolase</keyword>
<proteinExistence type="inferred from homology"/>
<protein>
    <submittedName>
        <fullName evidence="6">Family 1 glycosylhydrolase</fullName>
    </submittedName>
</protein>
<dbReference type="Proteomes" id="UP000829069">
    <property type="component" value="Chromosome"/>
</dbReference>
<evidence type="ECO:0000256" key="5">
    <source>
        <dbReference type="SAM" id="MobiDB-lite"/>
    </source>
</evidence>
<evidence type="ECO:0000256" key="4">
    <source>
        <dbReference type="RuleBase" id="RU003690"/>
    </source>
</evidence>
<dbReference type="PRINTS" id="PR00131">
    <property type="entry name" value="GLHYDRLASE1"/>
</dbReference>
<evidence type="ECO:0000313" key="7">
    <source>
        <dbReference type="Proteomes" id="UP000829069"/>
    </source>
</evidence>
<dbReference type="PANTHER" id="PTHR10353">
    <property type="entry name" value="GLYCOSYL HYDROLASE"/>
    <property type="match status" value="1"/>
</dbReference>
<sequence>MALGTDHLAALLPSDFTLGVATAAFQIEGAVAEDGRGPSGWDAFTHEPGRIAGGATADTACDHYHRMPLDVRLLAELGVDSYRFSLSWPRIQPGGKGPVNQRGIDFYDRLLDELLARGISPMCTLYHWDTPLPLERVGGWLNRDTAYRLADFAAIAADRFGDRVDRWVTINEPTTVTLNGYGLGVHAPGQAGLFDALPAAHHLILAHGLSLSALRAGGISGEAGITNVYSPVVGAKHGLAHDVLVELFDVLHNRMFSDPVLLGRYPSFNPVLKSFLQYLREIPDEDLAVMSQPLDFYGLNYYFPTRIGLGPGPSTGPDAVPDGLPEPLRQQGADLPFHLAGWPGYARTEFGWPVAPDYLPVALANMAERYPDLPPVYITEGGASFKDVVVPDALTNEPSVADVRRVDYLARHLEAALTATAPNGPAAGIDLRGYYVWTLMDNFEWAAGYSQRFGLVYVDFATQQRIRKSSFHWLKDLAALRRRDSGARTAAARAHTVSAESTPEERAQPQA</sequence>
<dbReference type="InterPro" id="IPR001360">
    <property type="entry name" value="Glyco_hydro_1"/>
</dbReference>
<accession>A0ABY3WEJ8</accession>
<name>A0ABY3WEJ8_9MICC</name>
<dbReference type="SUPFAM" id="SSF51445">
    <property type="entry name" value="(Trans)glycosidases"/>
    <property type="match status" value="1"/>
</dbReference>